<dbReference type="PANTHER" id="PTHR20932:SF36">
    <property type="entry name" value="OS03G0110600 PROTEIN"/>
    <property type="match status" value="1"/>
</dbReference>
<dbReference type="Gene3D" id="3.60.10.10">
    <property type="entry name" value="Endonuclease/exonuclease/phosphatase"/>
    <property type="match status" value="1"/>
</dbReference>
<feature type="region of interest" description="Disordered" evidence="1">
    <location>
        <begin position="78"/>
        <end position="102"/>
    </location>
</feature>
<feature type="compositionally biased region" description="Polar residues" evidence="1">
    <location>
        <begin position="85"/>
        <end position="100"/>
    </location>
</feature>
<reference evidence="3 4" key="1">
    <citation type="journal article" date="2016" name="G3 (Bethesda)">
        <title>First Draft Assembly and Annotation of the Genome of a California Endemic Oak Quercus lobata Nee (Fagaceae).</title>
        <authorList>
            <person name="Sork V.L."/>
            <person name="Fitz-Gibbon S.T."/>
            <person name="Puiu D."/>
            <person name="Crepeau M."/>
            <person name="Gugger P.F."/>
            <person name="Sherman R."/>
            <person name="Stevens K."/>
            <person name="Langley C.H."/>
            <person name="Pellegrini M."/>
            <person name="Salzberg S.L."/>
        </authorList>
    </citation>
    <scope>NUCLEOTIDE SEQUENCE [LARGE SCALE GENOMIC DNA]</scope>
    <source>
        <strain evidence="3 4">cv. SW786</strain>
    </source>
</reference>
<dbReference type="EnsemblPlants" id="QL10p034378:mrna">
    <property type="protein sequence ID" value="QL10p034378:mrna"/>
    <property type="gene ID" value="QL10p034378"/>
</dbReference>
<evidence type="ECO:0000313" key="3">
    <source>
        <dbReference type="EnsemblPlants" id="QL10p034378:mrna"/>
    </source>
</evidence>
<organism evidence="3 4">
    <name type="scientific">Quercus lobata</name>
    <name type="common">Valley oak</name>
    <dbReference type="NCBI Taxonomy" id="97700"/>
    <lineage>
        <taxon>Eukaryota</taxon>
        <taxon>Viridiplantae</taxon>
        <taxon>Streptophyta</taxon>
        <taxon>Embryophyta</taxon>
        <taxon>Tracheophyta</taxon>
        <taxon>Spermatophyta</taxon>
        <taxon>Magnoliopsida</taxon>
        <taxon>eudicotyledons</taxon>
        <taxon>Gunneridae</taxon>
        <taxon>Pentapetalae</taxon>
        <taxon>rosids</taxon>
        <taxon>fabids</taxon>
        <taxon>Fagales</taxon>
        <taxon>Fagaceae</taxon>
        <taxon>Quercus</taxon>
    </lineage>
</organism>
<dbReference type="Pfam" id="PF01476">
    <property type="entry name" value="LysM"/>
    <property type="match status" value="1"/>
</dbReference>
<dbReference type="InterPro" id="IPR036779">
    <property type="entry name" value="LysM_dom_sf"/>
</dbReference>
<dbReference type="EMBL" id="LRBV02000010">
    <property type="status" value="NOT_ANNOTATED_CDS"/>
    <property type="molecule type" value="Genomic_DNA"/>
</dbReference>
<sequence length="295" mass="32870">MSPSANGRRRSSGSGGGGGGEGVNYSYKYIEHQVSKFDTLAGVAIKYGVEVADIKRMNGLATDLQMFALKTLQIPLPGRHPPSPNLSNGSASQGAHPNSQAKDRHQNLLTGSLLETQEETKLDCTNSTIVKNLWGSPFVDWAVLDAIHTARGILLAWNRREEVDYFVGRFSVSILLKAVVDGFEWVCSWVYCPFDDSARNATWVELDSVRLRWISARCLIGDFNIIIYLVERLDCNSFSSAMFKFSGFIEKNNLVDLPLEGGDYTWFHDSDNPSMPRIDRALILVDWGDHFLDVT</sequence>
<dbReference type="InterPro" id="IPR036691">
    <property type="entry name" value="Endo/exonu/phosph_ase_sf"/>
</dbReference>
<dbReference type="Proteomes" id="UP000594261">
    <property type="component" value="Chromosome 10"/>
</dbReference>
<dbReference type="InterPro" id="IPR018392">
    <property type="entry name" value="LysM"/>
</dbReference>
<dbReference type="InParanoid" id="A0A7N2MRD4"/>
<dbReference type="Gene3D" id="3.10.350.10">
    <property type="entry name" value="LysM domain"/>
    <property type="match status" value="1"/>
</dbReference>
<dbReference type="PROSITE" id="PS51782">
    <property type="entry name" value="LYSM"/>
    <property type="match status" value="1"/>
</dbReference>
<dbReference type="CDD" id="cd00118">
    <property type="entry name" value="LysM"/>
    <property type="match status" value="1"/>
</dbReference>
<evidence type="ECO:0000259" key="2">
    <source>
        <dbReference type="PROSITE" id="PS51782"/>
    </source>
</evidence>
<dbReference type="InterPro" id="IPR045030">
    <property type="entry name" value="LYSM1-4"/>
</dbReference>
<feature type="region of interest" description="Disordered" evidence="1">
    <location>
        <begin position="1"/>
        <end position="20"/>
    </location>
</feature>
<dbReference type="PANTHER" id="PTHR20932">
    <property type="entry name" value="LYSM AND PUTATIVE PEPTIDOGLYCAN-BINDING DOMAIN-CONTAINING PROTEIN"/>
    <property type="match status" value="1"/>
</dbReference>
<dbReference type="AlphaFoldDB" id="A0A7N2MRD4"/>
<name>A0A7N2MRD4_QUELO</name>
<dbReference type="SMART" id="SM00257">
    <property type="entry name" value="LysM"/>
    <property type="match status" value="1"/>
</dbReference>
<keyword evidence="4" id="KW-1185">Reference proteome</keyword>
<feature type="domain" description="LysM" evidence="2">
    <location>
        <begin position="30"/>
        <end position="74"/>
    </location>
</feature>
<accession>A0A7N2MRD4</accession>
<dbReference type="Gramene" id="QL10p034378:mrna">
    <property type="protein sequence ID" value="QL10p034378:mrna"/>
    <property type="gene ID" value="QL10p034378"/>
</dbReference>
<evidence type="ECO:0000313" key="4">
    <source>
        <dbReference type="Proteomes" id="UP000594261"/>
    </source>
</evidence>
<dbReference type="SUPFAM" id="SSF54106">
    <property type="entry name" value="LysM domain"/>
    <property type="match status" value="1"/>
</dbReference>
<proteinExistence type="predicted"/>
<protein>
    <recommendedName>
        <fullName evidence="2">LysM domain-containing protein</fullName>
    </recommendedName>
</protein>
<dbReference type="SUPFAM" id="SSF56219">
    <property type="entry name" value="DNase I-like"/>
    <property type="match status" value="1"/>
</dbReference>
<reference evidence="3" key="2">
    <citation type="submission" date="2021-01" db="UniProtKB">
        <authorList>
            <consortium name="EnsemblPlants"/>
        </authorList>
    </citation>
    <scope>IDENTIFICATION</scope>
</reference>
<evidence type="ECO:0000256" key="1">
    <source>
        <dbReference type="SAM" id="MobiDB-lite"/>
    </source>
</evidence>